<dbReference type="PANTHER" id="PTHR45947">
    <property type="entry name" value="SULFOQUINOVOSYL TRANSFERASE SQD2"/>
    <property type="match status" value="1"/>
</dbReference>
<reference evidence="3 4" key="1">
    <citation type="journal article" date="2016" name="Nat. Commun.">
        <title>Thousands of microbial genomes shed light on interconnected biogeochemical processes in an aquifer system.</title>
        <authorList>
            <person name="Anantharaman K."/>
            <person name="Brown C.T."/>
            <person name="Hug L.A."/>
            <person name="Sharon I."/>
            <person name="Castelle C.J."/>
            <person name="Probst A.J."/>
            <person name="Thomas B.C."/>
            <person name="Singh A."/>
            <person name="Wilkins M.J."/>
            <person name="Karaoz U."/>
            <person name="Brodie E.L."/>
            <person name="Williams K.H."/>
            <person name="Hubbard S.S."/>
            <person name="Banfield J.F."/>
        </authorList>
    </citation>
    <scope>NUCLEOTIDE SEQUENCE [LARGE SCALE GENOMIC DNA]</scope>
</reference>
<proteinExistence type="predicted"/>
<evidence type="ECO:0000313" key="3">
    <source>
        <dbReference type="EMBL" id="OGG66357.1"/>
    </source>
</evidence>
<name>A0A1F6DYD8_9BACT</name>
<feature type="domain" description="Glycosyl transferase family 1" evidence="1">
    <location>
        <begin position="207"/>
        <end position="367"/>
    </location>
</feature>
<feature type="domain" description="Glycosyltransferase subfamily 4-like N-terminal" evidence="2">
    <location>
        <begin position="15"/>
        <end position="192"/>
    </location>
</feature>
<evidence type="ECO:0008006" key="5">
    <source>
        <dbReference type="Google" id="ProtNLM"/>
    </source>
</evidence>
<dbReference type="EMBL" id="MFLK01000010">
    <property type="protein sequence ID" value="OGG66357.1"/>
    <property type="molecule type" value="Genomic_DNA"/>
</dbReference>
<dbReference type="Pfam" id="PF13439">
    <property type="entry name" value="Glyco_transf_4"/>
    <property type="match status" value="1"/>
</dbReference>
<dbReference type="Proteomes" id="UP000177652">
    <property type="component" value="Unassembled WGS sequence"/>
</dbReference>
<dbReference type="GO" id="GO:0016757">
    <property type="term" value="F:glycosyltransferase activity"/>
    <property type="evidence" value="ECO:0007669"/>
    <property type="project" value="InterPro"/>
</dbReference>
<dbReference type="PANTHER" id="PTHR45947:SF3">
    <property type="entry name" value="SULFOQUINOVOSYL TRANSFERASE SQD2"/>
    <property type="match status" value="1"/>
</dbReference>
<evidence type="ECO:0000313" key="4">
    <source>
        <dbReference type="Proteomes" id="UP000177652"/>
    </source>
</evidence>
<dbReference type="AlphaFoldDB" id="A0A1F6DYD8"/>
<evidence type="ECO:0000259" key="1">
    <source>
        <dbReference type="Pfam" id="PF00534"/>
    </source>
</evidence>
<organism evidence="3 4">
    <name type="scientific">Candidatus Kaiserbacteria bacterium RIFCSPHIGHO2_02_FULL_55_20</name>
    <dbReference type="NCBI Taxonomy" id="1798497"/>
    <lineage>
        <taxon>Bacteria</taxon>
        <taxon>Candidatus Kaiseribacteriota</taxon>
    </lineage>
</organism>
<protein>
    <recommendedName>
        <fullName evidence="5">Glycosyltransferase subfamily 4-like N-terminal domain-containing protein</fullName>
    </recommendedName>
</protein>
<dbReference type="SUPFAM" id="SSF53756">
    <property type="entry name" value="UDP-Glycosyltransferase/glycogen phosphorylase"/>
    <property type="match status" value="1"/>
</dbReference>
<gene>
    <name evidence="3" type="ORF">A3D71_02320</name>
</gene>
<evidence type="ECO:0000259" key="2">
    <source>
        <dbReference type="Pfam" id="PF13439"/>
    </source>
</evidence>
<dbReference type="Gene3D" id="3.40.50.2000">
    <property type="entry name" value="Glycogen Phosphorylase B"/>
    <property type="match status" value="2"/>
</dbReference>
<dbReference type="InterPro" id="IPR001296">
    <property type="entry name" value="Glyco_trans_1"/>
</dbReference>
<comment type="caution">
    <text evidence="3">The sequence shown here is derived from an EMBL/GenBank/DDBJ whole genome shotgun (WGS) entry which is preliminary data.</text>
</comment>
<dbReference type="InterPro" id="IPR028098">
    <property type="entry name" value="Glyco_trans_4-like_N"/>
</dbReference>
<dbReference type="InterPro" id="IPR050194">
    <property type="entry name" value="Glycosyltransferase_grp1"/>
</dbReference>
<dbReference type="Pfam" id="PF00534">
    <property type="entry name" value="Glycos_transf_1"/>
    <property type="match status" value="1"/>
</dbReference>
<sequence length="395" mass="43567">MKIALAIDFFYPELGGMQDSVALLAQELGRRGHTVEIYVPEASAKNYKVVGLPVGELDLGGNVKVRRAFSFPIPSPTHQSRLVPPTFLRWLAMSKPDIIHTNSFYGVGIEMICAARALGVPLVGTNHFAVTEYAMYYPFINPERFKRWSMKAVIWYYNHCAYVSGPSQSVVDEMRGSGLRAESEVVSNPIDTYTFHPVDSGKRADLKKKLGLSDAVFIYAGKFAPEKYVDILVGALPSVCKRVPHAMLALAGHGSERPRLEALAQKLGVHDRLRFLGTLSKPDLAEAFQASEVFASASTSETQSMVLFQAMSCGLPAVGADARAFKEYIRPDVGYRAKPHDAENFAAKLLTILENPASRERMGARAQTFAQDFSIERIATKWEEVYTGYTGVTKS</sequence>
<dbReference type="STRING" id="1798497.A3D71_02320"/>
<accession>A0A1F6DYD8</accession>